<dbReference type="PANTHER" id="PTHR11712:SF336">
    <property type="entry name" value="3-OXOACYL-[ACYL-CARRIER-PROTEIN] SYNTHASE, MITOCHONDRIAL"/>
    <property type="match status" value="1"/>
</dbReference>
<dbReference type="PROSITE" id="PS52004">
    <property type="entry name" value="KS3_2"/>
    <property type="match status" value="1"/>
</dbReference>
<dbReference type="SUPFAM" id="SSF53901">
    <property type="entry name" value="Thiolase-like"/>
    <property type="match status" value="1"/>
</dbReference>
<dbReference type="AlphaFoldDB" id="A0A5J4KS44"/>
<evidence type="ECO:0000313" key="4">
    <source>
        <dbReference type="EMBL" id="GER92508.1"/>
    </source>
</evidence>
<dbReference type="GO" id="GO:0004315">
    <property type="term" value="F:3-oxoacyl-[acyl-carrier-protein] synthase activity"/>
    <property type="evidence" value="ECO:0007669"/>
    <property type="project" value="InterPro"/>
</dbReference>
<dbReference type="InterPro" id="IPR000794">
    <property type="entry name" value="Beta-ketoacyl_synthase"/>
</dbReference>
<dbReference type="InterPro" id="IPR014031">
    <property type="entry name" value="Ketoacyl_synth_C"/>
</dbReference>
<dbReference type="GO" id="GO:0006633">
    <property type="term" value="P:fatty acid biosynthetic process"/>
    <property type="evidence" value="ECO:0007669"/>
    <property type="project" value="InterPro"/>
</dbReference>
<evidence type="ECO:0000256" key="1">
    <source>
        <dbReference type="ARBA" id="ARBA00008467"/>
    </source>
</evidence>
<sequence>MRRVAITGIGAVTPLSDNFTDSWSSVKNGISGIGRISRFNTADLPWIMAGEIKTFDADMYLSKKEILRLDLFVQYAVAAAAMAVNDAKLIKESNGLKADKNSSNSSLYSAGVIIGSSRGGITTIEKGLQKLYSSCLSPIAYRLSPYLMPSTTINIAASYIAQKFGIKGHCIGISNACASGTSAIGEAYRLIRHGYADIAIAGGTEAPICRLCVEGYGISGALSEKDNPSASRPFDVKRDGFVLSEGACVLVLEEYKSALKRNAKIYGEIIGYSSITDAFHITKPDIEGEIMAIKTALEDAEISPDDIDYINAHGTSTPIGDRTEAQAIKSVFKQNIPVSAVKSITGHMLAASGAFEVACTAMSIKEGIIPPTINLIEKDHECNINVITEKKELDIKFAITNSFGFGGVNAVIVLKAADNS</sequence>
<dbReference type="Pfam" id="PF02801">
    <property type="entry name" value="Ketoacyl-synt_C"/>
    <property type="match status" value="1"/>
</dbReference>
<keyword evidence="2" id="KW-0808">Transferase</keyword>
<dbReference type="InterPro" id="IPR018201">
    <property type="entry name" value="Ketoacyl_synth_AS"/>
</dbReference>
<comment type="caution">
    <text evidence="4">The sequence shown here is derived from an EMBL/GenBank/DDBJ whole genome shotgun (WGS) entry which is preliminary data.</text>
</comment>
<dbReference type="Pfam" id="PF00109">
    <property type="entry name" value="ketoacyl-synt"/>
    <property type="match status" value="1"/>
</dbReference>
<dbReference type="EMBL" id="BLAB01000001">
    <property type="protein sequence ID" value="GER92508.1"/>
    <property type="molecule type" value="Genomic_DNA"/>
</dbReference>
<dbReference type="Gene3D" id="3.40.47.10">
    <property type="match status" value="1"/>
</dbReference>
<proteinExistence type="inferred from homology"/>
<dbReference type="PROSITE" id="PS00606">
    <property type="entry name" value="KS3_1"/>
    <property type="match status" value="1"/>
</dbReference>
<dbReference type="InterPro" id="IPR016039">
    <property type="entry name" value="Thiolase-like"/>
</dbReference>
<accession>A0A5J4KS44</accession>
<organism evidence="4">
    <name type="scientific">hot springs metagenome</name>
    <dbReference type="NCBI Taxonomy" id="433727"/>
    <lineage>
        <taxon>unclassified sequences</taxon>
        <taxon>metagenomes</taxon>
        <taxon>ecological metagenomes</taxon>
    </lineage>
</organism>
<reference evidence="4" key="1">
    <citation type="submission" date="2019-10" db="EMBL/GenBank/DDBJ databases">
        <title>Metagenomic sequencing of thiosulfate-disproportionating enrichment culture.</title>
        <authorList>
            <person name="Umezawa K."/>
            <person name="Kojima H."/>
            <person name="Fukui M."/>
        </authorList>
    </citation>
    <scope>NUCLEOTIDE SEQUENCE</scope>
    <source>
        <strain evidence="4">45J</strain>
    </source>
</reference>
<feature type="domain" description="Ketosynthase family 3 (KS3)" evidence="3">
    <location>
        <begin position="1"/>
        <end position="416"/>
    </location>
</feature>
<dbReference type="InterPro" id="IPR014030">
    <property type="entry name" value="Ketoacyl_synth_N"/>
</dbReference>
<evidence type="ECO:0000256" key="2">
    <source>
        <dbReference type="ARBA" id="ARBA00022679"/>
    </source>
</evidence>
<dbReference type="NCBIfam" id="NF005589">
    <property type="entry name" value="PRK07314.1"/>
    <property type="match status" value="1"/>
</dbReference>
<dbReference type="PANTHER" id="PTHR11712">
    <property type="entry name" value="POLYKETIDE SYNTHASE-RELATED"/>
    <property type="match status" value="1"/>
</dbReference>
<dbReference type="SMART" id="SM00825">
    <property type="entry name" value="PKS_KS"/>
    <property type="match status" value="1"/>
</dbReference>
<dbReference type="CDD" id="cd00834">
    <property type="entry name" value="KAS_I_II"/>
    <property type="match status" value="1"/>
</dbReference>
<evidence type="ECO:0000259" key="3">
    <source>
        <dbReference type="PROSITE" id="PS52004"/>
    </source>
</evidence>
<gene>
    <name evidence="4" type="ORF">A45J_0224</name>
</gene>
<protein>
    <submittedName>
        <fullName evidence="4">Beta-ketoacyl-[acyl-carrier-protein] synthase II</fullName>
    </submittedName>
</protein>
<comment type="similarity">
    <text evidence="1">Belongs to the thiolase-like superfamily. Beta-ketoacyl-ACP synthases family.</text>
</comment>
<name>A0A5J4KS44_9ZZZZ</name>
<dbReference type="InterPro" id="IPR020841">
    <property type="entry name" value="PKS_Beta-ketoAc_synthase_dom"/>
</dbReference>